<organism evidence="2 5">
    <name type="scientific">Pseudoduganella albidiflava</name>
    <dbReference type="NCBI Taxonomy" id="321983"/>
    <lineage>
        <taxon>Bacteria</taxon>
        <taxon>Pseudomonadati</taxon>
        <taxon>Pseudomonadota</taxon>
        <taxon>Betaproteobacteria</taxon>
        <taxon>Burkholderiales</taxon>
        <taxon>Oxalobacteraceae</taxon>
        <taxon>Telluria group</taxon>
        <taxon>Pseudoduganella</taxon>
    </lineage>
</organism>
<reference evidence="2" key="3">
    <citation type="submission" date="2022-12" db="EMBL/GenBank/DDBJ databases">
        <authorList>
            <person name="Sun Q."/>
            <person name="Kim S."/>
        </authorList>
    </citation>
    <scope>NUCLEOTIDE SEQUENCE</scope>
    <source>
        <strain evidence="2">KCTC 12343</strain>
    </source>
</reference>
<feature type="transmembrane region" description="Helical" evidence="1">
    <location>
        <begin position="171"/>
        <end position="192"/>
    </location>
</feature>
<feature type="transmembrane region" description="Helical" evidence="1">
    <location>
        <begin position="144"/>
        <end position="165"/>
    </location>
</feature>
<dbReference type="AlphaFoldDB" id="A0A411WVT2"/>
<accession>A0A411WVT2</accession>
<gene>
    <name evidence="3" type="ORF">EYF70_07485</name>
    <name evidence="2" type="ORF">GCM10007387_11490</name>
</gene>
<keyword evidence="4" id="KW-1185">Reference proteome</keyword>
<dbReference type="Proteomes" id="UP000292307">
    <property type="component" value="Chromosome"/>
</dbReference>
<dbReference type="EMBL" id="BMWV01000002">
    <property type="protein sequence ID" value="GGY31189.1"/>
    <property type="molecule type" value="Genomic_DNA"/>
</dbReference>
<sequence>MFQIEAHKEDSKLFIVEGVISDLHFSIGKENLLQKVSSNYKAQSVVTGLGASLGDLYGQVAGAASLVMYDGDDTENFLCLFNDHVMCGTFGGASKLPVGKVVKAVVEKRDDLWVARAIMYESDGLLWITYPLGCKAERNANLKITWWGFWFQFLCMFIVGWAVAGFGTEKFWELMTISFFGMGLILLVMVLWNSSTMNALAHPATQIFSELGFANPESVNLNRYRYSTAHDELLLPGDAEANHSNIYSFGAAMKDGKLKFRT</sequence>
<dbReference type="EMBL" id="CP036401">
    <property type="protein sequence ID" value="QBI00712.1"/>
    <property type="molecule type" value="Genomic_DNA"/>
</dbReference>
<dbReference type="RefSeq" id="WP_131144843.1">
    <property type="nucleotide sequence ID" value="NZ_BMWV01000002.1"/>
</dbReference>
<evidence type="ECO:0000256" key="1">
    <source>
        <dbReference type="SAM" id="Phobius"/>
    </source>
</evidence>
<protein>
    <submittedName>
        <fullName evidence="2">Uncharacterized protein</fullName>
    </submittedName>
</protein>
<evidence type="ECO:0000313" key="2">
    <source>
        <dbReference type="EMBL" id="GGY31189.1"/>
    </source>
</evidence>
<reference evidence="3 4" key="2">
    <citation type="submission" date="2019-02" db="EMBL/GenBank/DDBJ databases">
        <title>Draft Genome Sequences of Six Type Strains of the Genus Massilia.</title>
        <authorList>
            <person name="Miess H."/>
            <person name="Frediansyhah A."/>
            <person name="Gross H."/>
        </authorList>
    </citation>
    <scope>NUCLEOTIDE SEQUENCE [LARGE SCALE GENOMIC DNA]</scope>
    <source>
        <strain evidence="3 4">DSM 17472</strain>
    </source>
</reference>
<dbReference type="OrthoDB" id="8707889at2"/>
<keyword evidence="1" id="KW-0812">Transmembrane</keyword>
<evidence type="ECO:0000313" key="4">
    <source>
        <dbReference type="Proteomes" id="UP000292307"/>
    </source>
</evidence>
<evidence type="ECO:0000313" key="5">
    <source>
        <dbReference type="Proteomes" id="UP000628442"/>
    </source>
</evidence>
<reference evidence="2" key="1">
    <citation type="journal article" date="2014" name="Int. J. Syst. Evol. Microbiol.">
        <title>Complete genome sequence of Corynebacterium casei LMG S-19264T (=DSM 44701T), isolated from a smear-ripened cheese.</title>
        <authorList>
            <consortium name="US DOE Joint Genome Institute (JGI-PGF)"/>
            <person name="Walter F."/>
            <person name="Albersmeier A."/>
            <person name="Kalinowski J."/>
            <person name="Ruckert C."/>
        </authorList>
    </citation>
    <scope>NUCLEOTIDE SEQUENCE</scope>
    <source>
        <strain evidence="2">KCTC 12343</strain>
    </source>
</reference>
<name>A0A411WVT2_9BURK</name>
<proteinExistence type="predicted"/>
<dbReference type="Proteomes" id="UP000628442">
    <property type="component" value="Unassembled WGS sequence"/>
</dbReference>
<keyword evidence="1" id="KW-1133">Transmembrane helix</keyword>
<keyword evidence="1" id="KW-0472">Membrane</keyword>
<evidence type="ECO:0000313" key="3">
    <source>
        <dbReference type="EMBL" id="QBI00712.1"/>
    </source>
</evidence>